<dbReference type="RefSeq" id="WP_015827321.1">
    <property type="nucleotide sequence ID" value="NC_012982.1"/>
</dbReference>
<evidence type="ECO:0000313" key="3">
    <source>
        <dbReference type="EMBL" id="ACT59171.1"/>
    </source>
</evidence>
<dbReference type="PIRSF" id="PIRSF018266">
    <property type="entry name" value="FecR"/>
    <property type="match status" value="1"/>
</dbReference>
<dbReference type="PANTHER" id="PTHR30273">
    <property type="entry name" value="PERIPLASMIC SIGNAL SENSOR AND SIGMA FACTOR ACTIVATOR FECR-RELATED"/>
    <property type="match status" value="1"/>
</dbReference>
<feature type="transmembrane region" description="Helical" evidence="1">
    <location>
        <begin position="83"/>
        <end position="101"/>
    </location>
</feature>
<dbReference type="Proteomes" id="UP000002745">
    <property type="component" value="Chromosome"/>
</dbReference>
<dbReference type="InterPro" id="IPR006860">
    <property type="entry name" value="FecR"/>
</dbReference>
<gene>
    <name evidence="3" type="ordered locus">Hbal_1482</name>
</gene>
<dbReference type="OrthoDB" id="7462608at2"/>
<keyword evidence="1" id="KW-1133">Transmembrane helix</keyword>
<evidence type="ECO:0000259" key="2">
    <source>
        <dbReference type="Pfam" id="PF04773"/>
    </source>
</evidence>
<organism evidence="3 4">
    <name type="scientific">Hirschia baltica (strain ATCC 49814 / DSM 5838 / IFAM 1418)</name>
    <dbReference type="NCBI Taxonomy" id="582402"/>
    <lineage>
        <taxon>Bacteria</taxon>
        <taxon>Pseudomonadati</taxon>
        <taxon>Pseudomonadota</taxon>
        <taxon>Alphaproteobacteria</taxon>
        <taxon>Hyphomonadales</taxon>
        <taxon>Hyphomonadaceae</taxon>
        <taxon>Hirschia</taxon>
    </lineage>
</organism>
<protein>
    <submittedName>
        <fullName evidence="3">Anti-FecI sigma factor, FecR</fullName>
    </submittedName>
</protein>
<reference evidence="4" key="1">
    <citation type="journal article" date="2011" name="J. Bacteriol.">
        <title>Genome sequences of eight morphologically diverse alphaproteobacteria.</title>
        <authorList>
            <consortium name="US DOE Joint Genome Institute"/>
            <person name="Brown P.J."/>
            <person name="Kysela D.T."/>
            <person name="Buechlein A."/>
            <person name="Hemmerich C."/>
            <person name="Brun Y.V."/>
        </authorList>
    </citation>
    <scope>NUCLEOTIDE SEQUENCE [LARGE SCALE GENOMIC DNA]</scope>
    <source>
        <strain evidence="4">ATCC 49814 / DSM 5838 / IFAM 1418</strain>
    </source>
</reference>
<keyword evidence="1" id="KW-0812">Transmembrane</keyword>
<dbReference type="Pfam" id="PF04773">
    <property type="entry name" value="FecR"/>
    <property type="match status" value="1"/>
</dbReference>
<evidence type="ECO:0000256" key="1">
    <source>
        <dbReference type="SAM" id="Phobius"/>
    </source>
</evidence>
<evidence type="ECO:0000313" key="4">
    <source>
        <dbReference type="Proteomes" id="UP000002745"/>
    </source>
</evidence>
<dbReference type="EMBL" id="CP001678">
    <property type="protein sequence ID" value="ACT59171.1"/>
    <property type="molecule type" value="Genomic_DNA"/>
</dbReference>
<dbReference type="InterPro" id="IPR012373">
    <property type="entry name" value="Ferrdict_sens_TM"/>
</dbReference>
<dbReference type="KEGG" id="hba:Hbal_1482"/>
<proteinExistence type="predicted"/>
<dbReference type="Gene3D" id="3.55.50.30">
    <property type="match status" value="1"/>
</dbReference>
<dbReference type="STRING" id="582402.Hbal_1482"/>
<dbReference type="HOGENOM" id="CLU_050192_0_1_5"/>
<sequence length="326" mass="36309">MTINKNKVISEQILAEAVDWANLLEVGLDDSQQIQFEAWLAKDKMATEALAQYYALLSLAEQKAENTGQVIAFNRKPKRSTSYAKWGALIAAGLAIAIILVPQIGRNDDQQAPIHLEAIQTRVDNYELADTSRIWLDSMSEAIFEQTSSSRLMALKSGRVFLDVAHDKSKPFIIDSGDVQFVVKGTSFEIDKQENKVDLSVETGLVEIHYDDVVTAVGRGNIASFDLKDRRLELAPIDESKIALWRENKLYFDNVSLSEVVDEFNRYFEAGIILNDPDLGAEKVSGVYEITGPDAFSDTLAELFSLDVHKNTLGEVEISRTEATDK</sequence>
<dbReference type="Gene3D" id="2.60.120.1440">
    <property type="match status" value="1"/>
</dbReference>
<feature type="domain" description="FecR protein" evidence="2">
    <location>
        <begin position="125"/>
        <end position="207"/>
    </location>
</feature>
<dbReference type="PANTHER" id="PTHR30273:SF2">
    <property type="entry name" value="PROTEIN FECR"/>
    <property type="match status" value="1"/>
</dbReference>
<dbReference type="AlphaFoldDB" id="C6XJ76"/>
<keyword evidence="4" id="KW-1185">Reference proteome</keyword>
<dbReference type="GO" id="GO:0016989">
    <property type="term" value="F:sigma factor antagonist activity"/>
    <property type="evidence" value="ECO:0007669"/>
    <property type="project" value="TreeGrafter"/>
</dbReference>
<accession>C6XJ76</accession>
<keyword evidence="1" id="KW-0472">Membrane</keyword>
<dbReference type="eggNOG" id="COG3712">
    <property type="taxonomic scope" value="Bacteria"/>
</dbReference>
<name>C6XJ76_HIRBI</name>